<accession>A0A3R9R3C5</accession>
<evidence type="ECO:0000259" key="1">
    <source>
        <dbReference type="Pfam" id="PF07731"/>
    </source>
</evidence>
<keyword evidence="3" id="KW-0167">Capsid protein</keyword>
<dbReference type="GO" id="GO:0016491">
    <property type="term" value="F:oxidoreductase activity"/>
    <property type="evidence" value="ECO:0007669"/>
    <property type="project" value="InterPro"/>
</dbReference>
<evidence type="ECO:0000259" key="2">
    <source>
        <dbReference type="Pfam" id="PF07732"/>
    </source>
</evidence>
<keyword evidence="3" id="KW-0946">Virion</keyword>
<dbReference type="PROSITE" id="PS51318">
    <property type="entry name" value="TAT"/>
    <property type="match status" value="1"/>
</dbReference>
<dbReference type="Gene3D" id="2.60.40.420">
    <property type="entry name" value="Cupredoxins - blue copper proteins"/>
    <property type="match status" value="3"/>
</dbReference>
<dbReference type="EMBL" id="RSDW01000001">
    <property type="protein sequence ID" value="RSL16994.1"/>
    <property type="molecule type" value="Genomic_DNA"/>
</dbReference>
<dbReference type="PANTHER" id="PTHR48267:SF1">
    <property type="entry name" value="BILIRUBIN OXIDASE"/>
    <property type="match status" value="1"/>
</dbReference>
<feature type="domain" description="Plastocyanin-like" evidence="1">
    <location>
        <begin position="407"/>
        <end position="533"/>
    </location>
</feature>
<dbReference type="InterPro" id="IPR011707">
    <property type="entry name" value="Cu-oxidase-like_N"/>
</dbReference>
<dbReference type="GO" id="GO:0005507">
    <property type="term" value="F:copper ion binding"/>
    <property type="evidence" value="ECO:0007669"/>
    <property type="project" value="InterPro"/>
</dbReference>
<dbReference type="SUPFAM" id="SSF49503">
    <property type="entry name" value="Cupredoxins"/>
    <property type="match status" value="3"/>
</dbReference>
<gene>
    <name evidence="3" type="ORF">EDE15_2522</name>
</gene>
<dbReference type="InterPro" id="IPR011706">
    <property type="entry name" value="Cu-oxidase_C"/>
</dbReference>
<reference evidence="3 4" key="1">
    <citation type="submission" date="2018-12" db="EMBL/GenBank/DDBJ databases">
        <title>Sequencing of bacterial isolates from soil warming experiment in Harvard Forest, Massachusetts, USA.</title>
        <authorList>
            <person name="Deangelis K."/>
        </authorList>
    </citation>
    <scope>NUCLEOTIDE SEQUENCE [LARGE SCALE GENOMIC DNA]</scope>
    <source>
        <strain evidence="3 4">EB153</strain>
    </source>
</reference>
<dbReference type="InterPro" id="IPR045087">
    <property type="entry name" value="Cu-oxidase_fam"/>
</dbReference>
<protein>
    <submittedName>
        <fullName evidence="3">Spore coat protein A</fullName>
    </submittedName>
</protein>
<dbReference type="PANTHER" id="PTHR48267">
    <property type="entry name" value="CUPREDOXIN SUPERFAMILY PROTEIN"/>
    <property type="match status" value="1"/>
</dbReference>
<dbReference type="Pfam" id="PF07732">
    <property type="entry name" value="Cu-oxidase_3"/>
    <property type="match status" value="1"/>
</dbReference>
<name>A0A3R9R3C5_9BACT</name>
<dbReference type="InterPro" id="IPR006311">
    <property type="entry name" value="TAT_signal"/>
</dbReference>
<evidence type="ECO:0000313" key="4">
    <source>
        <dbReference type="Proteomes" id="UP000269669"/>
    </source>
</evidence>
<keyword evidence="4" id="KW-1185">Reference proteome</keyword>
<dbReference type="AlphaFoldDB" id="A0A3R9R3C5"/>
<evidence type="ECO:0000313" key="3">
    <source>
        <dbReference type="EMBL" id="RSL16994.1"/>
    </source>
</evidence>
<dbReference type="CDD" id="cd13844">
    <property type="entry name" value="CuRO_1_BOD_CotA_like"/>
    <property type="match status" value="1"/>
</dbReference>
<dbReference type="InterPro" id="IPR008972">
    <property type="entry name" value="Cupredoxin"/>
</dbReference>
<sequence length="537" mass="60314">MREANGLISRRRFLRRAGVLATGLSFEKAAVASGMVPPSMALDPNKLTPYVDALPIPVVVKSSGLRPDPDDAKKELPFYRVAMQEIHQKVHRDLPATRMWGFNGSSPGPIFETKSGQGLVVEWANELPVKHFLPIDHTLHGAEPDKPEVRCVVHVHGGRTPAASDGYPEDWVVPGKSLVYHYPNKQDGALLFYHDHTMGINRLNIYAGLQGLFVVRDETEDKLNLPKGKYEVPLMLFDRFLRSDGQLEYPVSGDPKSPWVPEVYSNVMLANGKLSPYLDVEPRKYRFRVMNGSNARFFRLSFGNLLEMHLIGGDQGLLGAPVKMKRALVAPAERADIVFDFSAHAGEKIVLKSDSFDIMQFRVAASGSGDTSSLPPVLRTIERIPESRAVKTRRLTLDETMDKVQQSMGMMLNNTPWHMPVTEKPVIDTTEIWELVNLTEDSHPIHLHLVKFQLLDRRSFDVFQFQDTGELRYSGAATPAAPEEAGWKDTVRCDKGQVTRIIVPFEGYTGRYVWHCHLLEHEDNEMMRPFEVVAAGA</sequence>
<dbReference type="Proteomes" id="UP000269669">
    <property type="component" value="Unassembled WGS sequence"/>
</dbReference>
<dbReference type="Pfam" id="PF07731">
    <property type="entry name" value="Cu-oxidase_2"/>
    <property type="match status" value="1"/>
</dbReference>
<feature type="domain" description="Plastocyanin-like" evidence="2">
    <location>
        <begin position="95"/>
        <end position="219"/>
    </location>
</feature>
<dbReference type="CDD" id="cd13891">
    <property type="entry name" value="CuRO_3_CotA_like"/>
    <property type="match status" value="1"/>
</dbReference>
<organism evidence="3 4">
    <name type="scientific">Edaphobacter aggregans</name>
    <dbReference type="NCBI Taxonomy" id="570835"/>
    <lineage>
        <taxon>Bacteria</taxon>
        <taxon>Pseudomonadati</taxon>
        <taxon>Acidobacteriota</taxon>
        <taxon>Terriglobia</taxon>
        <taxon>Terriglobales</taxon>
        <taxon>Acidobacteriaceae</taxon>
        <taxon>Edaphobacter</taxon>
    </lineage>
</organism>
<comment type="caution">
    <text evidence="3">The sequence shown here is derived from an EMBL/GenBank/DDBJ whole genome shotgun (WGS) entry which is preliminary data.</text>
</comment>
<proteinExistence type="predicted"/>